<sequence length="350" mass="37551">MLASVSLCLLLSATLHVSQAINVYLSPSASYQRTILSPDDASAALSRHLGMEVFETLRDTSGTNYQEEIFVGQGDTSALILILDQADAPAVLPSSLQLTFTLPMLQADPILSLSSVISTYMHRARHVYSSLYSQEGQLEDIHTLSSFFDSTEDSAFAAVELTKLQELRETHGSSSDEYIHLVNDVRSFLERVVDAAELNFAILTFDSPSSSSFGRRQAQPFQSQSPLPNPPAQQPIGSVSTCFATLDLCNNSTTSCSGRGQCVEASKAGRTCFICTCGVTQTGEGSKVKTERWAGQSCERKDVSGPFVLLTGTVIAMILLVVGSITLLYSVGDQALPSILLATAVSAKKD</sequence>
<feature type="compositionally biased region" description="Polar residues" evidence="1">
    <location>
        <begin position="208"/>
        <end position="226"/>
    </location>
</feature>
<dbReference type="OrthoDB" id="5583277at2759"/>
<dbReference type="AlphaFoldDB" id="A0A0C9Y710"/>
<feature type="region of interest" description="Disordered" evidence="1">
    <location>
        <begin position="208"/>
        <end position="234"/>
    </location>
</feature>
<dbReference type="EMBL" id="KN838537">
    <property type="protein sequence ID" value="KIK09814.1"/>
    <property type="molecule type" value="Genomic_DNA"/>
</dbReference>
<keyword evidence="2" id="KW-0812">Transmembrane</keyword>
<dbReference type="Pfam" id="PF12955">
    <property type="entry name" value="Vps3844_C"/>
    <property type="match status" value="1"/>
</dbReference>
<feature type="signal peptide" evidence="3">
    <location>
        <begin position="1"/>
        <end position="20"/>
    </location>
</feature>
<evidence type="ECO:0000313" key="5">
    <source>
        <dbReference type="EMBL" id="KIK09814.1"/>
    </source>
</evidence>
<evidence type="ECO:0000259" key="4">
    <source>
        <dbReference type="Pfam" id="PF12955"/>
    </source>
</evidence>
<dbReference type="GO" id="GO:0005783">
    <property type="term" value="C:endoplasmic reticulum"/>
    <property type="evidence" value="ECO:0007669"/>
    <property type="project" value="TreeGrafter"/>
</dbReference>
<keyword evidence="2" id="KW-0472">Membrane</keyword>
<name>A0A0C9Y710_9AGAR</name>
<dbReference type="InterPro" id="IPR053065">
    <property type="entry name" value="Archenteron_Induction-Rel"/>
</dbReference>
<feature type="transmembrane region" description="Helical" evidence="2">
    <location>
        <begin position="307"/>
        <end position="331"/>
    </location>
</feature>
<evidence type="ECO:0000256" key="3">
    <source>
        <dbReference type="SAM" id="SignalP"/>
    </source>
</evidence>
<feature type="chain" id="PRO_5002223158" description="Vacuolar sorting protein Vps3844 C-terminal domain-containing protein" evidence="3">
    <location>
        <begin position="21"/>
        <end position="350"/>
    </location>
</feature>
<keyword evidence="6" id="KW-1185">Reference proteome</keyword>
<evidence type="ECO:0000256" key="1">
    <source>
        <dbReference type="SAM" id="MobiDB-lite"/>
    </source>
</evidence>
<feature type="domain" description="Vacuolar sorting protein Vps3844 C-terminal" evidence="4">
    <location>
        <begin position="242"/>
        <end position="341"/>
    </location>
</feature>
<dbReference type="Proteomes" id="UP000054477">
    <property type="component" value="Unassembled WGS sequence"/>
</dbReference>
<dbReference type="HOGENOM" id="CLU_754738_0_0_1"/>
<protein>
    <recommendedName>
        <fullName evidence="4">Vacuolar sorting protein Vps3844 C-terminal domain-containing protein</fullName>
    </recommendedName>
</protein>
<proteinExistence type="predicted"/>
<dbReference type="PANTHER" id="PTHR36853:SF1">
    <property type="entry name" value="DUF3844 DOMAIN-CONTAINING PROTEIN"/>
    <property type="match status" value="1"/>
</dbReference>
<dbReference type="InterPro" id="IPR024382">
    <property type="entry name" value="Vps3844_C"/>
</dbReference>
<dbReference type="PANTHER" id="PTHR36853">
    <property type="entry name" value="EXPRESSED PROTEIN"/>
    <property type="match status" value="1"/>
</dbReference>
<evidence type="ECO:0000256" key="2">
    <source>
        <dbReference type="SAM" id="Phobius"/>
    </source>
</evidence>
<accession>A0A0C9Y710</accession>
<evidence type="ECO:0000313" key="6">
    <source>
        <dbReference type="Proteomes" id="UP000054477"/>
    </source>
</evidence>
<dbReference type="STRING" id="1095629.A0A0C9Y710"/>
<reference evidence="6" key="2">
    <citation type="submission" date="2015-01" db="EMBL/GenBank/DDBJ databases">
        <title>Evolutionary Origins and Diversification of the Mycorrhizal Mutualists.</title>
        <authorList>
            <consortium name="DOE Joint Genome Institute"/>
            <consortium name="Mycorrhizal Genomics Consortium"/>
            <person name="Kohler A."/>
            <person name="Kuo A."/>
            <person name="Nagy L.G."/>
            <person name="Floudas D."/>
            <person name="Copeland A."/>
            <person name="Barry K.W."/>
            <person name="Cichocki N."/>
            <person name="Veneault-Fourrey C."/>
            <person name="LaButti K."/>
            <person name="Lindquist E.A."/>
            <person name="Lipzen A."/>
            <person name="Lundell T."/>
            <person name="Morin E."/>
            <person name="Murat C."/>
            <person name="Riley R."/>
            <person name="Ohm R."/>
            <person name="Sun H."/>
            <person name="Tunlid A."/>
            <person name="Henrissat B."/>
            <person name="Grigoriev I.V."/>
            <person name="Hibbett D.S."/>
            <person name="Martin F."/>
        </authorList>
    </citation>
    <scope>NUCLEOTIDE SEQUENCE [LARGE SCALE GENOMIC DNA]</scope>
    <source>
        <strain evidence="6">LaAM-08-1</strain>
    </source>
</reference>
<gene>
    <name evidence="5" type="ORF">K443DRAFT_671135</name>
</gene>
<organism evidence="5 6">
    <name type="scientific">Laccaria amethystina LaAM-08-1</name>
    <dbReference type="NCBI Taxonomy" id="1095629"/>
    <lineage>
        <taxon>Eukaryota</taxon>
        <taxon>Fungi</taxon>
        <taxon>Dikarya</taxon>
        <taxon>Basidiomycota</taxon>
        <taxon>Agaricomycotina</taxon>
        <taxon>Agaricomycetes</taxon>
        <taxon>Agaricomycetidae</taxon>
        <taxon>Agaricales</taxon>
        <taxon>Agaricineae</taxon>
        <taxon>Hydnangiaceae</taxon>
        <taxon>Laccaria</taxon>
    </lineage>
</organism>
<keyword evidence="2" id="KW-1133">Transmembrane helix</keyword>
<keyword evidence="3" id="KW-0732">Signal</keyword>
<reference evidence="5 6" key="1">
    <citation type="submission" date="2014-04" db="EMBL/GenBank/DDBJ databases">
        <authorList>
            <consortium name="DOE Joint Genome Institute"/>
            <person name="Kuo A."/>
            <person name="Kohler A."/>
            <person name="Nagy L.G."/>
            <person name="Floudas D."/>
            <person name="Copeland A."/>
            <person name="Barry K.W."/>
            <person name="Cichocki N."/>
            <person name="Veneault-Fourrey C."/>
            <person name="LaButti K."/>
            <person name="Lindquist E.A."/>
            <person name="Lipzen A."/>
            <person name="Lundell T."/>
            <person name="Morin E."/>
            <person name="Murat C."/>
            <person name="Sun H."/>
            <person name="Tunlid A."/>
            <person name="Henrissat B."/>
            <person name="Grigoriev I.V."/>
            <person name="Hibbett D.S."/>
            <person name="Martin F."/>
            <person name="Nordberg H.P."/>
            <person name="Cantor M.N."/>
            <person name="Hua S.X."/>
        </authorList>
    </citation>
    <scope>NUCLEOTIDE SEQUENCE [LARGE SCALE GENOMIC DNA]</scope>
    <source>
        <strain evidence="5 6">LaAM-08-1</strain>
    </source>
</reference>